<accession>A0A2H0QVG0</accession>
<comment type="caution">
    <text evidence="1">The sequence shown here is derived from an EMBL/GenBank/DDBJ whole genome shotgun (WGS) entry which is preliminary data.</text>
</comment>
<evidence type="ECO:0000313" key="2">
    <source>
        <dbReference type="Proteomes" id="UP000231333"/>
    </source>
</evidence>
<evidence type="ECO:0000313" key="1">
    <source>
        <dbReference type="EMBL" id="PIR38227.1"/>
    </source>
</evidence>
<reference evidence="1 2" key="1">
    <citation type="submission" date="2017-09" db="EMBL/GenBank/DDBJ databases">
        <title>Depth-based differentiation of microbial function through sediment-hosted aquifers and enrichment of novel symbionts in the deep terrestrial subsurface.</title>
        <authorList>
            <person name="Probst A.J."/>
            <person name="Ladd B."/>
            <person name="Jarett J.K."/>
            <person name="Geller-Mcgrath D.E."/>
            <person name="Sieber C.M."/>
            <person name="Emerson J.B."/>
            <person name="Anantharaman K."/>
            <person name="Thomas B.C."/>
            <person name="Malmstrom R."/>
            <person name="Stieglmeier M."/>
            <person name="Klingl A."/>
            <person name="Woyke T."/>
            <person name="Ryan C.M."/>
            <person name="Banfield J.F."/>
        </authorList>
    </citation>
    <scope>NUCLEOTIDE SEQUENCE [LARGE SCALE GENOMIC DNA]</scope>
    <source>
        <strain evidence="1">CG10_big_fil_rev_8_21_14_0_10_42_12</strain>
    </source>
</reference>
<sequence>MAVNVEVVKTGSEHNGSVMRRFTKKVQRSGLLQAVRGRRYAKRSPSAYTKKKGALKVIARRAEIQKMIKLGKITEKTRDSK</sequence>
<protein>
    <recommendedName>
        <fullName evidence="3">30S ribosomal protein S21</fullName>
    </recommendedName>
</protein>
<evidence type="ECO:0008006" key="3">
    <source>
        <dbReference type="Google" id="ProtNLM"/>
    </source>
</evidence>
<organism evidence="1 2">
    <name type="scientific">Candidatus Zambryskibacteria bacterium CG10_big_fil_rev_8_21_14_0_10_42_12</name>
    <dbReference type="NCBI Taxonomy" id="1975115"/>
    <lineage>
        <taxon>Bacteria</taxon>
        <taxon>Candidatus Zambryskiibacteriota</taxon>
    </lineage>
</organism>
<dbReference type="Proteomes" id="UP000231333">
    <property type="component" value="Unassembled WGS sequence"/>
</dbReference>
<dbReference type="EMBL" id="PCXL01000011">
    <property type="protein sequence ID" value="PIR38227.1"/>
    <property type="molecule type" value="Genomic_DNA"/>
</dbReference>
<proteinExistence type="predicted"/>
<name>A0A2H0QVG0_9BACT</name>
<dbReference type="AlphaFoldDB" id="A0A2H0QVG0"/>
<gene>
    <name evidence="1" type="ORF">COV34_01270</name>
</gene>